<evidence type="ECO:0000256" key="7">
    <source>
        <dbReference type="SAM" id="MobiDB-lite"/>
    </source>
</evidence>
<dbReference type="GO" id="GO:0005840">
    <property type="term" value="C:ribosome"/>
    <property type="evidence" value="ECO:0007669"/>
    <property type="project" value="UniProtKB-KW"/>
</dbReference>
<dbReference type="Gene3D" id="2.40.10.310">
    <property type="match status" value="1"/>
</dbReference>
<dbReference type="CDD" id="cd11382">
    <property type="entry name" value="Ribosomal_S8e"/>
    <property type="match status" value="1"/>
</dbReference>
<name>E8R715_DESM0</name>
<evidence type="ECO:0000256" key="6">
    <source>
        <dbReference type="HAMAP-Rule" id="MF_00029"/>
    </source>
</evidence>
<dbReference type="InterPro" id="IPR018283">
    <property type="entry name" value="Ribosomal_eS8_CS"/>
</dbReference>
<dbReference type="NCBIfam" id="TIGR00307">
    <property type="entry name" value="eS8"/>
    <property type="match status" value="1"/>
</dbReference>
<dbReference type="eggNOG" id="arCOG04154">
    <property type="taxonomic scope" value="Archaea"/>
</dbReference>
<dbReference type="GO" id="GO:0006412">
    <property type="term" value="P:translation"/>
    <property type="evidence" value="ECO:0007669"/>
    <property type="project" value="UniProtKB-UniRule"/>
</dbReference>
<organism evidence="8 9">
    <name type="scientific">Desulfurococcus mucosus (strain ATCC 35584 / DSM 2162 / JCM 9187 / O7/1)</name>
    <dbReference type="NCBI Taxonomy" id="765177"/>
    <lineage>
        <taxon>Archaea</taxon>
        <taxon>Thermoproteota</taxon>
        <taxon>Thermoprotei</taxon>
        <taxon>Desulfurococcales</taxon>
        <taxon>Desulfurococcaceae</taxon>
        <taxon>Desulfurococcus</taxon>
    </lineage>
</organism>
<keyword evidence="4 6" id="KW-0687">Ribonucleoprotein</keyword>
<dbReference type="EMBL" id="CP002363">
    <property type="protein sequence ID" value="ADV64448.1"/>
    <property type="molecule type" value="Genomic_DNA"/>
</dbReference>
<dbReference type="STRING" id="765177.Desmu_0129"/>
<comment type="similarity">
    <text evidence="1 6">Belongs to the eukaryotic ribosomal protein eS8 family.</text>
</comment>
<dbReference type="InterPro" id="IPR001047">
    <property type="entry name" value="Ribosomal_eS8"/>
</dbReference>
<dbReference type="RefSeq" id="WP_013561670.1">
    <property type="nucleotide sequence ID" value="NC_014961.1"/>
</dbReference>
<evidence type="ECO:0000313" key="8">
    <source>
        <dbReference type="EMBL" id="ADV64448.1"/>
    </source>
</evidence>
<accession>E8R715</accession>
<dbReference type="GeneID" id="10152817"/>
<proteinExistence type="inferred from homology"/>
<dbReference type="AlphaFoldDB" id="E8R715"/>
<evidence type="ECO:0000256" key="3">
    <source>
        <dbReference type="ARBA" id="ARBA00022980"/>
    </source>
</evidence>
<evidence type="ECO:0000256" key="4">
    <source>
        <dbReference type="ARBA" id="ARBA00023274"/>
    </source>
</evidence>
<dbReference type="InterPro" id="IPR022309">
    <property type="entry name" value="Ribosomal_Se8/biogenesis_NSA2"/>
</dbReference>
<dbReference type="HAMAP" id="MF_00029">
    <property type="entry name" value="Ribosomal_eS8"/>
    <property type="match status" value="1"/>
</dbReference>
<dbReference type="OrthoDB" id="372305at2157"/>
<evidence type="ECO:0000256" key="5">
    <source>
        <dbReference type="ARBA" id="ARBA00035277"/>
    </source>
</evidence>
<comment type="subunit">
    <text evidence="2 6">Part of the 30S ribosomal subunit.</text>
</comment>
<dbReference type="Pfam" id="PF01201">
    <property type="entry name" value="Ribosomal_S8e"/>
    <property type="match status" value="1"/>
</dbReference>
<dbReference type="GO" id="GO:1990904">
    <property type="term" value="C:ribonucleoprotein complex"/>
    <property type="evidence" value="ECO:0007669"/>
    <property type="project" value="UniProtKB-KW"/>
</dbReference>
<dbReference type="PROSITE" id="PS01193">
    <property type="entry name" value="RIBOSOMAL_S8E"/>
    <property type="match status" value="1"/>
</dbReference>
<dbReference type="InterPro" id="IPR020919">
    <property type="entry name" value="Ribosomal_protein_eS8_arc"/>
</dbReference>
<reference evidence="9" key="1">
    <citation type="submission" date="2010-11" db="EMBL/GenBank/DDBJ databases">
        <title>The complete genome of Desulfurococcus mucosus DSM 2162.</title>
        <authorList>
            <consortium name="US DOE Joint Genome Institute (JGI-PGF)"/>
            <person name="Lucas S."/>
            <person name="Copeland A."/>
            <person name="Lapidus A."/>
            <person name="Bruce D."/>
            <person name="Goodwin L."/>
            <person name="Pitluck S."/>
            <person name="Kyrpides N."/>
            <person name="Mavromatis K."/>
            <person name="Pagani I."/>
            <person name="Ivanova N."/>
            <person name="Ovchinnikova G."/>
            <person name="Chertkov O."/>
            <person name="Held B."/>
            <person name="Brettin T."/>
            <person name="Detter J.C."/>
            <person name="Tapia R."/>
            <person name="Han C."/>
            <person name="Land M."/>
            <person name="Hauser L."/>
            <person name="Markowitz V."/>
            <person name="Cheng J.-F."/>
            <person name="Hugenholtz P."/>
            <person name="Woyke T."/>
            <person name="Wu D."/>
            <person name="Wirth R."/>
            <person name="Bilek Y."/>
            <person name="Hader T."/>
            <person name="Klenk H.-P."/>
            <person name="Eisen J.A."/>
        </authorList>
    </citation>
    <scope>NUCLEOTIDE SEQUENCE [LARGE SCALE GENOMIC DNA]</scope>
    <source>
        <strain evidence="9">ATCC 35584 / DSM 2162 / JCM 9187 / O7/1</strain>
    </source>
</reference>
<dbReference type="HOGENOM" id="CLU_080597_2_1_2"/>
<dbReference type="PANTHER" id="PTHR10394">
    <property type="entry name" value="40S RIBOSOMAL PROTEIN S8"/>
    <property type="match status" value="1"/>
</dbReference>
<feature type="region of interest" description="Disordered" evidence="7">
    <location>
        <begin position="1"/>
        <end position="40"/>
    </location>
</feature>
<keyword evidence="3 6" id="KW-0689">Ribosomal protein</keyword>
<gene>
    <name evidence="6" type="primary">rps8e</name>
    <name evidence="8" type="ordered locus">Desmu_0129</name>
</gene>
<evidence type="ECO:0000313" key="9">
    <source>
        <dbReference type="Proteomes" id="UP000001068"/>
    </source>
</evidence>
<dbReference type="GO" id="GO:0003735">
    <property type="term" value="F:structural constituent of ribosome"/>
    <property type="evidence" value="ECO:0007669"/>
    <property type="project" value="InterPro"/>
</dbReference>
<evidence type="ECO:0000256" key="1">
    <source>
        <dbReference type="ARBA" id="ARBA00005257"/>
    </source>
</evidence>
<evidence type="ECO:0000256" key="2">
    <source>
        <dbReference type="ARBA" id="ARBA00011458"/>
    </source>
</evidence>
<sequence length="129" mass="14111">MSYYQGNDLRKPSGGLKGEKRGKRKHELGSPPTNTTLSNSEEKVFVRTLGGNMKVKLKKALYINVALPGEKTAKKVKILDVVETPSNPQNTRFKIISKGTVVKTELGLVKVTSRPGQHGVLNGVLVEKK</sequence>
<protein>
    <recommendedName>
        <fullName evidence="5 6">Small ribosomal subunit protein eS8</fullName>
    </recommendedName>
</protein>
<dbReference type="Proteomes" id="UP000001068">
    <property type="component" value="Chromosome"/>
</dbReference>
<keyword evidence="9" id="KW-1185">Reference proteome</keyword>
<dbReference type="KEGG" id="dmu:Desmu_0129"/>
<reference evidence="8 9" key="2">
    <citation type="journal article" date="2011" name="Stand. Genomic Sci.">
        <title>Complete genome sequence of Desulfurococcus mucosus type strain (O7/1).</title>
        <authorList>
            <person name="Wirth R."/>
            <person name="Chertkov O."/>
            <person name="Held B."/>
            <person name="Lapidus A."/>
            <person name="Nolan M."/>
            <person name="Lucas S."/>
            <person name="Hammon N."/>
            <person name="Deshpande S."/>
            <person name="Cheng J.F."/>
            <person name="Tapia R."/>
            <person name="Han C."/>
            <person name="Goodwin L."/>
            <person name="Pitluck S."/>
            <person name="Liolios K."/>
            <person name="Ioanna P."/>
            <person name="Ivanova N."/>
            <person name="Mavromatis K."/>
            <person name="Mikhailova N."/>
            <person name="Pati A."/>
            <person name="Chen A."/>
            <person name="Palaniappan K."/>
            <person name="Land M."/>
            <person name="Hauser L."/>
            <person name="Chang Y.J."/>
            <person name="Jeffries C.D."/>
            <person name="Bilek Y."/>
            <person name="Hader T."/>
            <person name="Rohde M."/>
            <person name="Spring S."/>
            <person name="Sikorski J."/>
            <person name="Goker M."/>
            <person name="Woyke T."/>
            <person name="Bristow J."/>
            <person name="Eisen J.A."/>
            <person name="Markowitz V."/>
            <person name="Hugenholtz P."/>
            <person name="Kyrpides N.C."/>
            <person name="Klenk H.P."/>
        </authorList>
    </citation>
    <scope>NUCLEOTIDE SEQUENCE [LARGE SCALE GENOMIC DNA]</scope>
    <source>
        <strain evidence="9">ATCC 35584 / DSM 2162 / JCM 9187 / O7/1</strain>
    </source>
</reference>